<name>A0A2T7PR39_POMCA</name>
<dbReference type="AlphaFoldDB" id="A0A2T7PR39"/>
<keyword evidence="3" id="KW-1185">Reference proteome</keyword>
<dbReference type="OrthoDB" id="6161143at2759"/>
<reference evidence="2 3" key="1">
    <citation type="submission" date="2018-04" db="EMBL/GenBank/DDBJ databases">
        <title>The genome of golden apple snail Pomacea canaliculata provides insight into stress tolerance and invasive adaptation.</title>
        <authorList>
            <person name="Liu C."/>
            <person name="Liu B."/>
            <person name="Ren Y."/>
            <person name="Zhang Y."/>
            <person name="Wang H."/>
            <person name="Li S."/>
            <person name="Jiang F."/>
            <person name="Yin L."/>
            <person name="Zhang G."/>
            <person name="Qian W."/>
            <person name="Fan W."/>
        </authorList>
    </citation>
    <scope>NUCLEOTIDE SEQUENCE [LARGE SCALE GENOMIC DNA]</scope>
    <source>
        <strain evidence="2">SZHN2017</strain>
        <tissue evidence="2">Muscle</tissue>
    </source>
</reference>
<organism evidence="2 3">
    <name type="scientific">Pomacea canaliculata</name>
    <name type="common">Golden apple snail</name>
    <dbReference type="NCBI Taxonomy" id="400727"/>
    <lineage>
        <taxon>Eukaryota</taxon>
        <taxon>Metazoa</taxon>
        <taxon>Spiralia</taxon>
        <taxon>Lophotrochozoa</taxon>
        <taxon>Mollusca</taxon>
        <taxon>Gastropoda</taxon>
        <taxon>Caenogastropoda</taxon>
        <taxon>Architaenioglossa</taxon>
        <taxon>Ampullarioidea</taxon>
        <taxon>Ampullariidae</taxon>
        <taxon>Pomacea</taxon>
    </lineage>
</organism>
<accession>A0A2T7PR39</accession>
<dbReference type="EMBL" id="PZQS01000002">
    <property type="protein sequence ID" value="PVD35878.1"/>
    <property type="molecule type" value="Genomic_DNA"/>
</dbReference>
<gene>
    <name evidence="2" type="ORF">C0Q70_02847</name>
</gene>
<comment type="caution">
    <text evidence="2">The sequence shown here is derived from an EMBL/GenBank/DDBJ whole genome shotgun (WGS) entry which is preliminary data.</text>
</comment>
<evidence type="ECO:0000256" key="1">
    <source>
        <dbReference type="SAM" id="MobiDB-lite"/>
    </source>
</evidence>
<evidence type="ECO:0000313" key="2">
    <source>
        <dbReference type="EMBL" id="PVD35878.1"/>
    </source>
</evidence>
<dbReference type="Proteomes" id="UP000245119">
    <property type="component" value="Linkage Group LG2"/>
</dbReference>
<evidence type="ECO:0000313" key="3">
    <source>
        <dbReference type="Proteomes" id="UP000245119"/>
    </source>
</evidence>
<feature type="region of interest" description="Disordered" evidence="1">
    <location>
        <begin position="31"/>
        <end position="84"/>
    </location>
</feature>
<sequence length="119" mass="12865">MSLEKICESRCFYGKGGQLCNCNAAHFAGKRTAGQQVVAKRDFTSSSREDGERPEDAATDSKTSGDISRPRHNGDGNTDLDASDDGSLVLGSFVDDDRHQRSTAVQKLASLLKDAIDER</sequence>
<proteinExistence type="predicted"/>
<feature type="compositionally biased region" description="Basic and acidic residues" evidence="1">
    <location>
        <begin position="39"/>
        <end position="56"/>
    </location>
</feature>
<protein>
    <submittedName>
        <fullName evidence="2">Uncharacterized protein</fullName>
    </submittedName>
</protein>